<evidence type="ECO:0000256" key="4">
    <source>
        <dbReference type="ARBA" id="ARBA00023027"/>
    </source>
</evidence>
<dbReference type="SMART" id="SM00996">
    <property type="entry name" value="AdoHcyase"/>
    <property type="match status" value="1"/>
</dbReference>
<organism evidence="6">
    <name type="scientific">marine metagenome</name>
    <dbReference type="NCBI Taxonomy" id="408172"/>
    <lineage>
        <taxon>unclassified sequences</taxon>
        <taxon>metagenomes</taxon>
        <taxon>ecological metagenomes</taxon>
    </lineage>
</organism>
<dbReference type="InterPro" id="IPR036291">
    <property type="entry name" value="NAD(P)-bd_dom_sf"/>
</dbReference>
<dbReference type="GO" id="GO:0004013">
    <property type="term" value="F:adenosylhomocysteinase activity"/>
    <property type="evidence" value="ECO:0007669"/>
    <property type="project" value="TreeGrafter"/>
</dbReference>
<sequence length="370" mass="38681">MPVLVETIAEFKTGKPFQGMTVGFRLHLEPKTAVLIEALLAGGAEVIAMGNEGTTQFGTAEVLSSQGCEVLDRPGQGPEAIAVHLSRIASTGPDLVLDNGAELIGACLDNASPPLGATEETTSGAFRLREDHAGQVGFPVIVINDSPLKSIVENKHGVGESVVDTIVRVTNMSFHKKRVVVYGYGWCGRGIALYAQRRGADVTVVEIDPIKALEAAMDGFDVAEPSVASTTAEVVITATGRPGVVDYPAIEQMPDGVLLANAGHVDTEIDIRQLEQQAPGAELSPSLKRHELSNGKSVFSIAEGRIVNLAAFGGIGNPIEAMDLGLTLQARSLAALVDPGYDLSPGPQPVPDTVNARVATAMLYSMGQLG</sequence>
<dbReference type="InterPro" id="IPR000043">
    <property type="entry name" value="Adenosylhomocysteinase-like"/>
</dbReference>
<evidence type="ECO:0000259" key="5">
    <source>
        <dbReference type="SMART" id="SM00997"/>
    </source>
</evidence>
<name>A0A382C7Y5_9ZZZZ</name>
<reference evidence="6" key="1">
    <citation type="submission" date="2018-05" db="EMBL/GenBank/DDBJ databases">
        <authorList>
            <person name="Lanie J.A."/>
            <person name="Ng W.-L."/>
            <person name="Kazmierczak K.M."/>
            <person name="Andrzejewski T.M."/>
            <person name="Davidsen T.M."/>
            <person name="Wayne K.J."/>
            <person name="Tettelin H."/>
            <person name="Glass J.I."/>
            <person name="Rusch D."/>
            <person name="Podicherti R."/>
            <person name="Tsui H.-C.T."/>
            <person name="Winkler M.E."/>
        </authorList>
    </citation>
    <scope>NUCLEOTIDE SEQUENCE</scope>
</reference>
<dbReference type="SMART" id="SM00997">
    <property type="entry name" value="AdoHcyase_NAD"/>
    <property type="match status" value="1"/>
</dbReference>
<dbReference type="GO" id="GO:0033353">
    <property type="term" value="P:S-adenosylmethionine cycle"/>
    <property type="evidence" value="ECO:0007669"/>
    <property type="project" value="TreeGrafter"/>
</dbReference>
<comment type="similarity">
    <text evidence="2">Belongs to the adenosylhomocysteinase family.</text>
</comment>
<dbReference type="InterPro" id="IPR042172">
    <property type="entry name" value="Adenosylhomocyst_ase-like_sf"/>
</dbReference>
<dbReference type="Pfam" id="PF00670">
    <property type="entry name" value="AdoHcyase_NAD"/>
    <property type="match status" value="1"/>
</dbReference>
<keyword evidence="4" id="KW-0520">NAD</keyword>
<dbReference type="NCBIfam" id="NF004005">
    <property type="entry name" value="PRK05476.2-3"/>
    <property type="match status" value="1"/>
</dbReference>
<dbReference type="PANTHER" id="PTHR23420:SF0">
    <property type="entry name" value="ADENOSYLHOMOCYSTEINASE"/>
    <property type="match status" value="1"/>
</dbReference>
<evidence type="ECO:0000256" key="1">
    <source>
        <dbReference type="ARBA" id="ARBA00001911"/>
    </source>
</evidence>
<dbReference type="Pfam" id="PF05221">
    <property type="entry name" value="AdoHcyase"/>
    <property type="match status" value="1"/>
</dbReference>
<dbReference type="GO" id="GO:0005829">
    <property type="term" value="C:cytosol"/>
    <property type="evidence" value="ECO:0007669"/>
    <property type="project" value="TreeGrafter"/>
</dbReference>
<gene>
    <name evidence="6" type="ORF">METZ01_LOCUS175030</name>
</gene>
<dbReference type="Gene3D" id="3.40.50.720">
    <property type="entry name" value="NAD(P)-binding Rossmann-like Domain"/>
    <property type="match status" value="1"/>
</dbReference>
<feature type="domain" description="S-adenosyl-L-homocysteine hydrolase NAD binding" evidence="5">
    <location>
        <begin position="154"/>
        <end position="314"/>
    </location>
</feature>
<evidence type="ECO:0000256" key="2">
    <source>
        <dbReference type="ARBA" id="ARBA00007122"/>
    </source>
</evidence>
<dbReference type="AlphaFoldDB" id="A0A382C7Y5"/>
<dbReference type="PANTHER" id="PTHR23420">
    <property type="entry name" value="ADENOSYLHOMOCYSTEINASE"/>
    <property type="match status" value="1"/>
</dbReference>
<dbReference type="GO" id="GO:0006730">
    <property type="term" value="P:one-carbon metabolic process"/>
    <property type="evidence" value="ECO:0007669"/>
    <property type="project" value="UniProtKB-KW"/>
</dbReference>
<dbReference type="Gene3D" id="3.40.50.1480">
    <property type="entry name" value="Adenosylhomocysteinase-like"/>
    <property type="match status" value="1"/>
</dbReference>
<comment type="cofactor">
    <cofactor evidence="1">
        <name>NAD(+)</name>
        <dbReference type="ChEBI" id="CHEBI:57540"/>
    </cofactor>
</comment>
<proteinExistence type="inferred from homology"/>
<dbReference type="SUPFAM" id="SSF52283">
    <property type="entry name" value="Formate/glycerate dehydrogenase catalytic domain-like"/>
    <property type="match status" value="1"/>
</dbReference>
<evidence type="ECO:0000313" key="6">
    <source>
        <dbReference type="EMBL" id="SVB22176.1"/>
    </source>
</evidence>
<protein>
    <recommendedName>
        <fullName evidence="5">S-adenosyl-L-homocysteine hydrolase NAD binding domain-containing protein</fullName>
    </recommendedName>
</protein>
<dbReference type="EMBL" id="UINC01033230">
    <property type="protein sequence ID" value="SVB22176.1"/>
    <property type="molecule type" value="Genomic_DNA"/>
</dbReference>
<accession>A0A382C7Y5</accession>
<keyword evidence="3" id="KW-0554">One-carbon metabolism</keyword>
<dbReference type="SUPFAM" id="SSF51735">
    <property type="entry name" value="NAD(P)-binding Rossmann-fold domains"/>
    <property type="match status" value="1"/>
</dbReference>
<evidence type="ECO:0000256" key="3">
    <source>
        <dbReference type="ARBA" id="ARBA00022563"/>
    </source>
</evidence>
<dbReference type="InterPro" id="IPR015878">
    <property type="entry name" value="Ado_hCys_hydrolase_NAD-bd"/>
</dbReference>